<protein>
    <submittedName>
        <fullName evidence="1">Uncharacterized protein</fullName>
    </submittedName>
</protein>
<evidence type="ECO:0000313" key="1">
    <source>
        <dbReference type="EMBL" id="GBL92118.1"/>
    </source>
</evidence>
<dbReference type="EMBL" id="BGPR01000084">
    <property type="protein sequence ID" value="GBL92118.1"/>
    <property type="molecule type" value="Genomic_DNA"/>
</dbReference>
<gene>
    <name evidence="1" type="ORF">AVEN_91471_1</name>
</gene>
<evidence type="ECO:0000313" key="2">
    <source>
        <dbReference type="Proteomes" id="UP000499080"/>
    </source>
</evidence>
<sequence length="105" mass="11596">MGDPVRIRSFNPDQAIVHSGQWLPHPVSQQARRASLPAAWWTASQQARRASLPAQRGGQVVRPHMFPDRLPWPSHSMGLSLAGAPAARATSPAHELEYILTIRAY</sequence>
<name>A0A4Y2BJA5_ARAVE</name>
<keyword evidence="2" id="KW-1185">Reference proteome</keyword>
<dbReference type="AlphaFoldDB" id="A0A4Y2BJA5"/>
<comment type="caution">
    <text evidence="1">The sequence shown here is derived from an EMBL/GenBank/DDBJ whole genome shotgun (WGS) entry which is preliminary data.</text>
</comment>
<dbReference type="Proteomes" id="UP000499080">
    <property type="component" value="Unassembled WGS sequence"/>
</dbReference>
<organism evidence="1 2">
    <name type="scientific">Araneus ventricosus</name>
    <name type="common">Orbweaver spider</name>
    <name type="synonym">Epeira ventricosa</name>
    <dbReference type="NCBI Taxonomy" id="182803"/>
    <lineage>
        <taxon>Eukaryota</taxon>
        <taxon>Metazoa</taxon>
        <taxon>Ecdysozoa</taxon>
        <taxon>Arthropoda</taxon>
        <taxon>Chelicerata</taxon>
        <taxon>Arachnida</taxon>
        <taxon>Araneae</taxon>
        <taxon>Araneomorphae</taxon>
        <taxon>Entelegynae</taxon>
        <taxon>Araneoidea</taxon>
        <taxon>Araneidae</taxon>
        <taxon>Araneus</taxon>
    </lineage>
</organism>
<accession>A0A4Y2BJA5</accession>
<reference evidence="1 2" key="1">
    <citation type="journal article" date="2019" name="Sci. Rep.">
        <title>Orb-weaving spider Araneus ventricosus genome elucidates the spidroin gene catalogue.</title>
        <authorList>
            <person name="Kono N."/>
            <person name="Nakamura H."/>
            <person name="Ohtoshi R."/>
            <person name="Moran D.A.P."/>
            <person name="Shinohara A."/>
            <person name="Yoshida Y."/>
            <person name="Fujiwara M."/>
            <person name="Mori M."/>
            <person name="Tomita M."/>
            <person name="Arakawa K."/>
        </authorList>
    </citation>
    <scope>NUCLEOTIDE SEQUENCE [LARGE SCALE GENOMIC DNA]</scope>
</reference>
<proteinExistence type="predicted"/>